<organism evidence="4">
    <name type="scientific">uncultured Dehalococcoidia bacterium</name>
    <dbReference type="NCBI Taxonomy" id="498747"/>
    <lineage>
        <taxon>Bacteria</taxon>
        <taxon>Bacillati</taxon>
        <taxon>Chloroflexota</taxon>
        <taxon>Dehalococcoidia</taxon>
        <taxon>environmental samples</taxon>
    </lineage>
</organism>
<dbReference type="InterPro" id="IPR003343">
    <property type="entry name" value="Big_2"/>
</dbReference>
<proteinExistence type="predicted"/>
<dbReference type="Gene3D" id="2.115.10.20">
    <property type="entry name" value="Glycosyl hydrolase domain, family 43"/>
    <property type="match status" value="3"/>
</dbReference>
<dbReference type="EMBL" id="MW122882">
    <property type="protein sequence ID" value="QOV09079.1"/>
    <property type="molecule type" value="Genomic_DNA"/>
</dbReference>
<keyword evidence="2" id="KW-0472">Membrane</keyword>
<name>A0A871XYL6_9CHLR</name>
<evidence type="ECO:0000256" key="2">
    <source>
        <dbReference type="SAM" id="Phobius"/>
    </source>
</evidence>
<feature type="domain" description="BIG2" evidence="3">
    <location>
        <begin position="843"/>
        <end position="923"/>
    </location>
</feature>
<keyword evidence="2" id="KW-1133">Transmembrane helix</keyword>
<feature type="domain" description="BIG2" evidence="3">
    <location>
        <begin position="1187"/>
        <end position="1271"/>
    </location>
</feature>
<feature type="domain" description="BIG2" evidence="3">
    <location>
        <begin position="1014"/>
        <end position="1095"/>
    </location>
</feature>
<dbReference type="Pfam" id="PF09136">
    <property type="entry name" value="Glucodextran_B"/>
    <property type="match status" value="4"/>
</dbReference>
<feature type="domain" description="BIG2" evidence="3">
    <location>
        <begin position="1276"/>
        <end position="1358"/>
    </location>
</feature>
<dbReference type="Gene3D" id="2.60.40.1080">
    <property type="match status" value="11"/>
</dbReference>
<feature type="domain" description="BIG2" evidence="3">
    <location>
        <begin position="495"/>
        <end position="578"/>
    </location>
</feature>
<evidence type="ECO:0000256" key="1">
    <source>
        <dbReference type="SAM" id="MobiDB-lite"/>
    </source>
</evidence>
<evidence type="ECO:0000313" key="4">
    <source>
        <dbReference type="EMBL" id="QOV09079.1"/>
    </source>
</evidence>
<sequence length="2309" mass="230951">MLINFIPISTTGSLVSAESVWTKYGAGAVYQPGTVTSDSAVIFDSDNGSYKMWYTQYSANYTAIDSVLSGILALPLGTLINDAKALDYNRIANMDSTNIKNIVNYLAGLTNVQLDNMLQGIAPTIGYATSTNGTAWTYQSVALTGGAQAWSRSGVSAPTVIRNSASSYEMWYTGQSLDAASVHQLLVDLNALSAANISTLLNNLIVNKSLSAAMGDLISMGGLTVLADCAAIVNNMSGAIGYATSTNGINWTPAVANPVMTKGAGSAWDKYGASSPTVIKNGSTYEMWYTGWTVDSGVFLSLIGATSLSAIESVMAGAVNIGIGRATSTNGTTWTKDLANPVLTKGAGAAWDKFGVGMPTVLLSGGTYHMWYTGIGAAFDSILGFYRQTSSLENSLLTGTNLAIGHATSANGVTWTKDTANPIVNKGNSAAWDKYGASAPSVIQVGTNYWMYYSGIKFTPSPLLTGLLDGMTVSAALTAGNAGVGIGLATSPARSLTTFTVTPANPLIVAGLTQQFTAMGTFSDAATENLTAAAGISWTSSNPTKVVISSTGLATALAIGSSVITASYGGVTAYTVMSVADPDVTAITLSPLTPSVALGLTQQFTASGNFTDNTTADITGLVTWTSSNTSVATINAAGLASTMATGTTTITARIGTVTSTTVLTVTAAVVMSLQVTPILPSLPAGYTMQFTATEVYSNSVTIDRTAVATWGSSNGAAASINGTGMATGVAAGVTTISATYGGRTGNTTLTVTPPTLVSVNITTAAPTVAAGLTVQLNLTGYYSNNTSGNLTASGQTTWSSLSPSIATVSATGLVTGVTPGTAVIRANNLGNQSNVTVTVTAPVQIGTTVTPATPKITAGNTQQFTANAVYSNGTTVAVTATTWTSSANATATVNSVGLATGVAAGTATISATYGGFTGGTLLTVTAATLTTISVNATSSSIAAGRTTQLSAIGTYSDLSTANITGQVTWGSGTPAVAGVNASGLATGLTVGTSNMTATLNGITGGSVLTVTAAELVSIAISPTNASVAAGRTQQYTAIGTYTNGSTQNITTGVIWTSTNTTVATINGLGVATSLVVGSTGIIANVGSIVSPTATLNVTPAVLTAITVTPANTSAALGRTVQFTATGTYSNATTANITAVASWSSSDQTIASISGSGAAVGSSTGATTITASKDGISGVTTFNVTGAVLDSVSISPLAPTIQRGQTQQFRALGVYSNGSRADVTLVGTWTSDAVLIASIGSNGLATSLNTGNLGTANITYTLSGKTATTTLRVTSAALASIAVASTTDLTPAAGQTRQFTATGTYADASTATLTSQVAWASSNPVVARVNAAGLLTSFIPGTTVIYSSKDGITSANVTVTVGAAVLDSIVVTPGNPSVTFIAGAAPTRQFVATGIYSDGSASIITGAAWTSSAGAVATINAGSGLATTVGAGATTITATASGKSGTTTLTVLADTVAPVVTLTYPTDGLIVQDRSITVTGTVNDVNAAASIIVNGVTSAVTLDSAGRFSKGVLLNAGNNSIVVNATDTAVPGNTGSSGSRNVRVDPNRPTITLSSPLDGTVTRNTVLTVTGTVTGATAVSLWINGTEISVTPVSGAFSTNVSLTQGINIIAATAYATGFPGNDTYLGTSGTKKVTLDVTPPAVTITGPVNGSTVSTAGVTVTGTIDDPSITTALLVLNGSLPKQIPVTGGTFTQGITLVNGDNTIYVVATDAVGNTTPVSAINVTLNTTKPAVYVTTPANNLITNMATQLVSGNISDPAITTVTIYVNGVPQSAPVAFDGTYSQAVNLVTGINTIEVRATDSAVPPNVGSSGVLSVTLDNSSPGLVVTLTDPTDSVTISVSSNKTLGTTPTVVVNPGAVAVTMTKTETNTWAGTYGSASSPITSGNYTVTVTGTDKAGNVATHTSTFTKTTVSVDGQSASTVANSNTSLSFETNGAVTNASVTVTQTTGNPSGVVSNPADAGTAAGAFVEINASPELRNNLKQIYIQVFYDPATLPAGTNESSLKLYLWDTVKGTWSVVPDSGVNTTDKYIYGTVTHLSQYGAFGSTTGTSGTGGGTTTTPVSVIGLVSTGVLVVNSSGVVSTTVTLTAADGTTTLLIPAGTTMLTASSTALTVVTSTDVGIPSTAPARSSILKAFEFGPTGATFSPGIGITFNYTNYSLGTARETDLYIAYWNGTSWTALSSMVSTSAKTVTATITHFSQYALIAPLPAVSPSPTPSPTPTVTATPTPTVTPTPTATATPTPTVKPTITPTMTITPSVTPTATITSPVPTTTTPPEGGVSWPIIGGIIGAVLVIGALIVVVIIRRRNTV</sequence>
<dbReference type="SUPFAM" id="SSF49373">
    <property type="entry name" value="Invasin/intimin cell-adhesion fragments"/>
    <property type="match status" value="8"/>
</dbReference>
<feature type="domain" description="BIG2" evidence="3">
    <location>
        <begin position="755"/>
        <end position="838"/>
    </location>
</feature>
<dbReference type="FunFam" id="2.60.40.1080:FF:000001">
    <property type="entry name" value="Bacterial Ig-like domain, group 2"/>
    <property type="match status" value="1"/>
</dbReference>
<dbReference type="InterPro" id="IPR023296">
    <property type="entry name" value="Glyco_hydro_beta-prop_sf"/>
</dbReference>
<feature type="region of interest" description="Disordered" evidence="1">
    <location>
        <begin position="2212"/>
        <end position="2276"/>
    </location>
</feature>
<keyword evidence="2" id="KW-0812">Transmembrane</keyword>
<feature type="domain" description="BIG2" evidence="3">
    <location>
        <begin position="928"/>
        <end position="1009"/>
    </location>
</feature>
<dbReference type="PANTHER" id="PTHR35279">
    <property type="match status" value="1"/>
</dbReference>
<gene>
    <name evidence="4" type="ORF">HULAa30F3_00034</name>
</gene>
<dbReference type="InterPro" id="IPR008964">
    <property type="entry name" value="Invasin/intimin_cell_adhesion"/>
</dbReference>
<dbReference type="Gene3D" id="2.60.40.10">
    <property type="entry name" value="Immunoglobulins"/>
    <property type="match status" value="4"/>
</dbReference>
<dbReference type="PANTHER" id="PTHR35279:SF1">
    <property type="entry name" value="ARABINANASE_LEVANSUCRASE_INVERTASE"/>
    <property type="match status" value="1"/>
</dbReference>
<feature type="transmembrane region" description="Helical" evidence="2">
    <location>
        <begin position="2279"/>
        <end position="2303"/>
    </location>
</feature>
<feature type="domain" description="BIG2" evidence="3">
    <location>
        <begin position="1101"/>
        <end position="1182"/>
    </location>
</feature>
<feature type="compositionally biased region" description="Low complexity" evidence="1">
    <location>
        <begin position="2220"/>
        <end position="2275"/>
    </location>
</feature>
<feature type="domain" description="BIG2" evidence="3">
    <location>
        <begin position="669"/>
        <end position="750"/>
    </location>
</feature>
<dbReference type="SUPFAM" id="SSF75005">
    <property type="entry name" value="Arabinanase/levansucrase/invertase"/>
    <property type="match status" value="3"/>
</dbReference>
<dbReference type="InterPro" id="IPR013783">
    <property type="entry name" value="Ig-like_fold"/>
</dbReference>
<feature type="domain" description="BIG2" evidence="3">
    <location>
        <begin position="583"/>
        <end position="664"/>
    </location>
</feature>
<evidence type="ECO:0000259" key="3">
    <source>
        <dbReference type="SMART" id="SM00635"/>
    </source>
</evidence>
<reference evidence="4" key="1">
    <citation type="submission" date="2020-10" db="EMBL/GenBank/DDBJ databases">
        <title>Diverse heliorhodopsins detected via functional metagenomics in peat lake Actinobacteria, Chloroflexi and Archaea.</title>
        <authorList>
            <person name="Chazan A."/>
            <person name="Rozenberg A."/>
            <person name="Tahan R."/>
            <person name="Mannen K."/>
            <person name="Nagata T."/>
            <person name="Yaish S."/>
            <person name="Larom S."/>
            <person name="Kandori H."/>
            <person name="Inoue K."/>
            <person name="Beja O."/>
            <person name="Pushkarev A."/>
        </authorList>
    </citation>
    <scope>NUCLEOTIDE SEQUENCE</scope>
</reference>
<feature type="domain" description="BIG2" evidence="3">
    <location>
        <begin position="1364"/>
        <end position="1449"/>
    </location>
</feature>
<protein>
    <recommendedName>
        <fullName evidence="3">BIG2 domain-containing protein</fullName>
    </recommendedName>
</protein>
<accession>A0A871XYL6</accession>
<dbReference type="Pfam" id="PF02368">
    <property type="entry name" value="Big_2"/>
    <property type="match status" value="9"/>
</dbReference>
<dbReference type="SMART" id="SM00635">
    <property type="entry name" value="BID_2"/>
    <property type="match status" value="11"/>
</dbReference>